<evidence type="ECO:0000313" key="1">
    <source>
        <dbReference type="EMBL" id="GHH04079.1"/>
    </source>
</evidence>
<accession>A0A8J3H9I0</accession>
<evidence type="ECO:0008006" key="3">
    <source>
        <dbReference type="Google" id="ProtNLM"/>
    </source>
</evidence>
<dbReference type="RefSeq" id="WP_154664444.1">
    <property type="nucleotide sequence ID" value="NZ_BNAP01000040.1"/>
</dbReference>
<dbReference type="AlphaFoldDB" id="A0A8J3H9I0"/>
<dbReference type="SUPFAM" id="SSF46689">
    <property type="entry name" value="Homeodomain-like"/>
    <property type="match status" value="1"/>
</dbReference>
<protein>
    <recommendedName>
        <fullName evidence="3">Mor transcription activator family protein</fullName>
    </recommendedName>
</protein>
<proteinExistence type="predicted"/>
<dbReference type="Proteomes" id="UP000611500">
    <property type="component" value="Unassembled WGS sequence"/>
</dbReference>
<keyword evidence="2" id="KW-1185">Reference proteome</keyword>
<gene>
    <name evidence="1" type="ORF">GCM10010961_42320</name>
</gene>
<name>A0A8J3H9I0_9RHOB</name>
<reference evidence="1" key="1">
    <citation type="journal article" date="2014" name="Int. J. Syst. Evol. Microbiol.">
        <title>Complete genome sequence of Corynebacterium casei LMG S-19264T (=DSM 44701T), isolated from a smear-ripened cheese.</title>
        <authorList>
            <consortium name="US DOE Joint Genome Institute (JGI-PGF)"/>
            <person name="Walter F."/>
            <person name="Albersmeier A."/>
            <person name="Kalinowski J."/>
            <person name="Ruckert C."/>
        </authorList>
    </citation>
    <scope>NUCLEOTIDE SEQUENCE</scope>
    <source>
        <strain evidence="1">CGMCC 1.7081</strain>
    </source>
</reference>
<dbReference type="InterPro" id="IPR009057">
    <property type="entry name" value="Homeodomain-like_sf"/>
</dbReference>
<organism evidence="1 2">
    <name type="scientific">Pseudodonghicola xiamenensis</name>
    <dbReference type="NCBI Taxonomy" id="337702"/>
    <lineage>
        <taxon>Bacteria</taxon>
        <taxon>Pseudomonadati</taxon>
        <taxon>Pseudomonadota</taxon>
        <taxon>Alphaproteobacteria</taxon>
        <taxon>Rhodobacterales</taxon>
        <taxon>Paracoccaceae</taxon>
        <taxon>Pseudodonghicola</taxon>
    </lineage>
</organism>
<evidence type="ECO:0000313" key="2">
    <source>
        <dbReference type="Proteomes" id="UP000611500"/>
    </source>
</evidence>
<comment type="caution">
    <text evidence="1">The sequence shown here is derived from an EMBL/GenBank/DDBJ whole genome shotgun (WGS) entry which is preliminary data.</text>
</comment>
<dbReference type="EMBL" id="BNAP01000040">
    <property type="protein sequence ID" value="GHH04079.1"/>
    <property type="molecule type" value="Genomic_DNA"/>
</dbReference>
<sequence length="125" mass="13468">MRVRSTANVIAILNEACGKEASSALVEAFGGRRIDIPLTVSGRLVEALGQDITAVLVDHFGGCKLDVPSWGHAERIQKSLRLKHDVMTSDLSANELAARHGVTSMWVRKLRSELCGTSSSQPAKD</sequence>
<reference evidence="1" key="2">
    <citation type="submission" date="2020-09" db="EMBL/GenBank/DDBJ databases">
        <authorList>
            <person name="Sun Q."/>
            <person name="Zhou Y."/>
        </authorList>
    </citation>
    <scope>NUCLEOTIDE SEQUENCE</scope>
    <source>
        <strain evidence="1">CGMCC 1.7081</strain>
    </source>
</reference>